<feature type="region of interest" description="Disordered" evidence="1">
    <location>
        <begin position="381"/>
        <end position="403"/>
    </location>
</feature>
<sequence length="1506" mass="156917">MDSCRRVVRIHGNRGTSATRDDELTSSVDHYVVCEAVALCPCSEGPAGGDDQAASVSKLKALISKYAQFQRSILSCVLAMGSSACGSVSMSVPSVCQTSSRSPSEGLASLSGVDKGRVRPAGRTSSNTLSASTGLTVPVPDVESCWVATSPFPPTAVLAALYGMTPLHGVSLSRGGGGAPDTGADGSPQTAATMDATRFDVGGSSVPSFELQWSLCRCTPDTFAAQGRWRVTYRDAFTMTTVAAYMASANPDGGSRRQVAASLTPPPPLPSTTSSSTSSYSLAQQLRRAFALLGLDSEGSSPEASATVPQGASLLDWPEEFLWSLLVSLLSSLALVHSAGLHFFGQLTAADVLCIACSPTLPRQLEQTWADVAAAAATAAGKGISRREDGNTGSGDSIRDDRVPMHREADAVFRRFFATAVPSVLLPQATVTATTPCHHIFFVLHPSLELLQQQHQRNGGTHVHQQNVSGFSAAQESKQSTPAQQAQHQAADLASVGCLMSLLVELRARWRQRHRGPADLTTAELSSELAFLVRRLSGCAGTSAGPAASPQAPTALQLLQLQALRLRTESWYYHRLAEEACDRFSFLAQQRLRSADVASLSPLPPMVTQVRDGETAERQSREAHLADREARLAEREAKLNVMLELYALTHEHLDALTLPQLPSAEEGPISATLPSTLSSDAAGAAAVVDPAASAAPNRSTRGTHSAGAEQRPASQVLREDSLDRLLTQTLLQQEHRRADVAATLHSGVPASARAVPASANHSSGSLPQASAIATPRVSAGVADDDVLFSAFPLARHTTADDTLHSNVVTSSKAAAGPWPVLSTPLHMDADNAPGGGQATTVTAMAAANHPPGSKSRVTVVEVDLDATESDGCGTSEVRQTCTDPTAKHPAPAAGLKERPTWALTASTASPSAPFPFLAAEMLSQEVARGSPPPQRPQRQERQLFSPSLHVSPSHDMQTPLRPPPLPNMGYVDGAASGTAAFLGAGIKGGDGRSHSKYSALFLLRTPPSARRSGTGSGIASAAAGMVSTKAIPSSFHSPSSHSADGYRSSIKPYSLATVGGPIGAAAATLPHSGRERSPVQAPQRRRRSSSRGSTANKSGGVHPTALGSLTPRTENHHQQKNGNTSLWAHQQLTALEEMQMELRAHQTPTPRRRTVSAAVAAPSRNPDVAASVHTRSPETPSLALRVAPQQHSSSLPASLEVTPPRMMAPSSHGDGSAGMYRRESVPMSSTGSRHGGRHGDDWSSSAGVAREFLDIVTSERPRVLLSSTHSYHTPPPTLSPNICQTPESSTAVAEEGGGLAYANIEFSAAREGATGQHTPPSMQLPITTTRSGCAPPEPTFSLSPPAQKKAIGDATVAVTKGGIQSSGRASNVFHSSASSARARSARGSGTVVDVYQRSPPPPQRDTSSSYATVSTVRAAAPAFGASAGIFSQSASARGPHRSSNRISGGGSGRCAAGGGGGSLQRFSDASSLLTSSSASFSHVTDSRRSSTTAVELMRRLRANAAA</sequence>
<feature type="compositionally biased region" description="Polar residues" evidence="1">
    <location>
        <begin position="123"/>
        <end position="133"/>
    </location>
</feature>
<feature type="region of interest" description="Disordered" evidence="1">
    <location>
        <begin position="251"/>
        <end position="277"/>
    </location>
</feature>
<organism evidence="2 3">
    <name type="scientific">Porcisia hertigi</name>
    <dbReference type="NCBI Taxonomy" id="2761500"/>
    <lineage>
        <taxon>Eukaryota</taxon>
        <taxon>Discoba</taxon>
        <taxon>Euglenozoa</taxon>
        <taxon>Kinetoplastea</taxon>
        <taxon>Metakinetoplastina</taxon>
        <taxon>Trypanosomatida</taxon>
        <taxon>Trypanosomatidae</taxon>
        <taxon>Leishmaniinae</taxon>
        <taxon>Porcisia</taxon>
    </lineage>
</organism>
<name>A0A836LKM1_9TRYP</name>
<accession>A0A836LKM1</accession>
<feature type="region of interest" description="Disordered" evidence="1">
    <location>
        <begin position="1144"/>
        <end position="1243"/>
    </location>
</feature>
<dbReference type="KEGG" id="phet:94293149"/>
<feature type="region of interest" description="Disordered" evidence="1">
    <location>
        <begin position="96"/>
        <end position="133"/>
    </location>
</feature>
<feature type="region of interest" description="Disordered" evidence="1">
    <location>
        <begin position="1432"/>
        <end position="1460"/>
    </location>
</feature>
<dbReference type="OrthoDB" id="267538at2759"/>
<dbReference type="Proteomes" id="UP000674318">
    <property type="component" value="Chromosome 6"/>
</dbReference>
<feature type="region of interest" description="Disordered" evidence="1">
    <location>
        <begin position="688"/>
        <end position="719"/>
    </location>
</feature>
<evidence type="ECO:0000313" key="3">
    <source>
        <dbReference type="Proteomes" id="UP000674318"/>
    </source>
</evidence>
<feature type="compositionally biased region" description="Gly residues" evidence="1">
    <location>
        <begin position="1447"/>
        <end position="1460"/>
    </location>
</feature>
<comment type="caution">
    <text evidence="2">The sequence shown here is derived from an EMBL/GenBank/DDBJ whole genome shotgun (WGS) entry which is preliminary data.</text>
</comment>
<feature type="region of interest" description="Disordered" evidence="1">
    <location>
        <begin position="868"/>
        <end position="895"/>
    </location>
</feature>
<feature type="compositionally biased region" description="Polar residues" evidence="1">
    <location>
        <begin position="1365"/>
        <end position="1374"/>
    </location>
</feature>
<keyword evidence="3" id="KW-1185">Reference proteome</keyword>
<feature type="compositionally biased region" description="Low complexity" evidence="1">
    <location>
        <begin position="1375"/>
        <end position="1389"/>
    </location>
</feature>
<dbReference type="EMBL" id="JAFJZO010000006">
    <property type="protein sequence ID" value="KAG5511189.1"/>
    <property type="molecule type" value="Genomic_DNA"/>
</dbReference>
<feature type="region of interest" description="Disordered" evidence="1">
    <location>
        <begin position="1065"/>
        <end position="1121"/>
    </location>
</feature>
<dbReference type="GeneID" id="94293149"/>
<evidence type="ECO:0000313" key="2">
    <source>
        <dbReference type="EMBL" id="KAG5511189.1"/>
    </source>
</evidence>
<proteinExistence type="predicted"/>
<evidence type="ECO:0000256" key="1">
    <source>
        <dbReference type="SAM" id="MobiDB-lite"/>
    </source>
</evidence>
<feature type="region of interest" description="Disordered" evidence="1">
    <location>
        <begin position="1365"/>
        <end position="1412"/>
    </location>
</feature>
<reference evidence="2 3" key="1">
    <citation type="submission" date="2021-02" db="EMBL/GenBank/DDBJ databases">
        <title>Porcisia hertigi Genome sequencing and assembly.</title>
        <authorList>
            <person name="Almutairi H."/>
            <person name="Gatherer D."/>
        </authorList>
    </citation>
    <scope>NUCLEOTIDE SEQUENCE [LARGE SCALE GENOMIC DNA]</scope>
    <source>
        <strain evidence="2 3">C119</strain>
    </source>
</reference>
<protein>
    <submittedName>
        <fullName evidence="2">Uncharacterized protein</fullName>
    </submittedName>
</protein>
<gene>
    <name evidence="2" type="ORF">JKF63_07131</name>
</gene>
<dbReference type="RefSeq" id="XP_067759510.1">
    <property type="nucleotide sequence ID" value="XM_067903072.1"/>
</dbReference>